<name>A0A835KGD7_9POAL</name>
<comment type="caution">
    <text evidence="1">The sequence shown here is derived from an EMBL/GenBank/DDBJ whole genome shotgun (WGS) entry which is preliminary data.</text>
</comment>
<dbReference type="AlphaFoldDB" id="A0A835KGD7"/>
<organism evidence="1 2">
    <name type="scientific">Digitaria exilis</name>
    <dbReference type="NCBI Taxonomy" id="1010633"/>
    <lineage>
        <taxon>Eukaryota</taxon>
        <taxon>Viridiplantae</taxon>
        <taxon>Streptophyta</taxon>
        <taxon>Embryophyta</taxon>
        <taxon>Tracheophyta</taxon>
        <taxon>Spermatophyta</taxon>
        <taxon>Magnoliopsida</taxon>
        <taxon>Liliopsida</taxon>
        <taxon>Poales</taxon>
        <taxon>Poaceae</taxon>
        <taxon>PACMAD clade</taxon>
        <taxon>Panicoideae</taxon>
        <taxon>Panicodae</taxon>
        <taxon>Paniceae</taxon>
        <taxon>Anthephorinae</taxon>
        <taxon>Digitaria</taxon>
    </lineage>
</organism>
<protein>
    <recommendedName>
        <fullName evidence="3">Bifunctional inhibitor/plant lipid transfer protein/seed storage helical domain-containing protein</fullName>
    </recommendedName>
</protein>
<sequence length="96" mass="10824">MCSSSCSYEIRVHKDDIMHYCRFFIEKSLGNGEPSTTSACCKYVRRVNVVEICPAFTEDDKARIELWKWVKVTRNCGNALATGHNCASYVVQPPAS</sequence>
<proteinExistence type="predicted"/>
<gene>
    <name evidence="1" type="ORF">HU200_020680</name>
</gene>
<evidence type="ECO:0000313" key="1">
    <source>
        <dbReference type="EMBL" id="KAF8724959.1"/>
    </source>
</evidence>
<dbReference type="OrthoDB" id="651678at2759"/>
<reference evidence="1" key="1">
    <citation type="submission" date="2020-07" db="EMBL/GenBank/DDBJ databases">
        <title>Genome sequence and genetic diversity analysis of an under-domesticated orphan crop, white fonio (Digitaria exilis).</title>
        <authorList>
            <person name="Bennetzen J.L."/>
            <person name="Chen S."/>
            <person name="Ma X."/>
            <person name="Wang X."/>
            <person name="Yssel A.E.J."/>
            <person name="Chaluvadi S.R."/>
            <person name="Johnson M."/>
            <person name="Gangashetty P."/>
            <person name="Hamidou F."/>
            <person name="Sanogo M.D."/>
            <person name="Zwaenepoel A."/>
            <person name="Wallace J."/>
            <person name="Van De Peer Y."/>
            <person name="Van Deynze A."/>
        </authorList>
    </citation>
    <scope>NUCLEOTIDE SEQUENCE</scope>
    <source>
        <tissue evidence="1">Leaves</tissue>
    </source>
</reference>
<evidence type="ECO:0008006" key="3">
    <source>
        <dbReference type="Google" id="ProtNLM"/>
    </source>
</evidence>
<dbReference type="Proteomes" id="UP000636709">
    <property type="component" value="Unassembled WGS sequence"/>
</dbReference>
<accession>A0A835KGD7</accession>
<dbReference type="PANTHER" id="PTHR33286:SF16">
    <property type="entry name" value="BIFUNCTIONAL INHIBITOR_PLANT LIPID TRANSFER PROTEIN_SEED STORAGE HELICAL DOMAIN-CONTAINING PROTEIN"/>
    <property type="match status" value="1"/>
</dbReference>
<keyword evidence="2" id="KW-1185">Reference proteome</keyword>
<dbReference type="PANTHER" id="PTHR33286">
    <property type="entry name" value="BIFUNCTIONAL INHIBITOR/LIPID-TRANSFER PROTEIN/SEED STORAGE 2S ALBUMIN SUPERFAMILY PROTEIN"/>
    <property type="match status" value="1"/>
</dbReference>
<evidence type="ECO:0000313" key="2">
    <source>
        <dbReference type="Proteomes" id="UP000636709"/>
    </source>
</evidence>
<dbReference type="EMBL" id="JACEFO010001655">
    <property type="protein sequence ID" value="KAF8724959.1"/>
    <property type="molecule type" value="Genomic_DNA"/>
</dbReference>